<dbReference type="RefSeq" id="XP_029322396.1">
    <property type="nucleotide sequence ID" value="XM_029466536.1"/>
</dbReference>
<organism evidence="3 4">
    <name type="scientific">Pichia kudriavzevii</name>
    <name type="common">Yeast</name>
    <name type="synonym">Issatchenkia orientalis</name>
    <dbReference type="NCBI Taxonomy" id="4909"/>
    <lineage>
        <taxon>Eukaryota</taxon>
        <taxon>Fungi</taxon>
        <taxon>Dikarya</taxon>
        <taxon>Ascomycota</taxon>
        <taxon>Saccharomycotina</taxon>
        <taxon>Pichiomycetes</taxon>
        <taxon>Pichiales</taxon>
        <taxon>Pichiaceae</taxon>
        <taxon>Pichia</taxon>
    </lineage>
</organism>
<keyword evidence="5" id="KW-1185">Reference proteome</keyword>
<dbReference type="OrthoDB" id="10266999at2759"/>
<dbReference type="InterPro" id="IPR044926">
    <property type="entry name" value="RGS_subdomain_2"/>
</dbReference>
<feature type="region of interest" description="Disordered" evidence="1">
    <location>
        <begin position="188"/>
        <end position="216"/>
    </location>
</feature>
<evidence type="ECO:0008006" key="6">
    <source>
        <dbReference type="Google" id="ProtNLM"/>
    </source>
</evidence>
<feature type="compositionally biased region" description="Low complexity" evidence="1">
    <location>
        <begin position="189"/>
        <end position="210"/>
    </location>
</feature>
<dbReference type="KEGG" id="pkz:C5L36_0C08320"/>
<evidence type="ECO:0000256" key="1">
    <source>
        <dbReference type="SAM" id="MobiDB-lite"/>
    </source>
</evidence>
<dbReference type="VEuPathDB" id="FungiDB:C5L36_0C08320"/>
<reference evidence="3 4" key="1">
    <citation type="submission" date="2017-05" db="EMBL/GenBank/DDBJ databases">
        <title>The Genome Sequence of Candida krusei Ckrusei653.</title>
        <authorList>
            <person name="Cuomo C."/>
            <person name="Forche A."/>
            <person name="Young S."/>
            <person name="Abouelleil A."/>
            <person name="Cao P."/>
            <person name="Chapman S."/>
            <person name="Cusick C."/>
            <person name="Shea T."/>
            <person name="Nusbaum C."/>
            <person name="Birren B."/>
        </authorList>
    </citation>
    <scope>NUCLEOTIDE SEQUENCE [LARGE SCALE GENOMIC DNA]</scope>
    <source>
        <strain evidence="3 4">Ckrusei653</strain>
    </source>
</reference>
<name>A0A1Z8JV92_PICKU</name>
<evidence type="ECO:0000313" key="5">
    <source>
        <dbReference type="Proteomes" id="UP000249293"/>
    </source>
</evidence>
<evidence type="ECO:0000313" key="2">
    <source>
        <dbReference type="EMBL" id="AWU76919.1"/>
    </source>
</evidence>
<dbReference type="Proteomes" id="UP000249293">
    <property type="component" value="Chromosome 3"/>
</dbReference>
<sequence length="251" mass="28262">MTDEEAVNPNDPAQTHDIPKLEDILNDSIDPESAYSKLNFLKFLIAKHCIENYECYTELQSLFLSYDKLKNNNLTSNWIVFYNTFIAREIVNLPADVVCLVSKNCLPSRNILRKMEKILINFLYISYYEFVSINKQKIPNRSSTFSSNISTSSPLSNLSPSTSLCSECSTNKQFSNFSTADIINDHRMAAPSSSSSSSSSPTPSRAASPSNESAITVSTTKCSNVNCKRHTDSISWSKISRKFSWQRRRSS</sequence>
<dbReference type="EMBL" id="CP028775">
    <property type="protein sequence ID" value="AWU76919.1"/>
    <property type="molecule type" value="Genomic_DNA"/>
</dbReference>
<protein>
    <recommendedName>
        <fullName evidence="6">RGS domain-containing protein</fullName>
    </recommendedName>
</protein>
<dbReference type="AlphaFoldDB" id="A0A1Z8JV92"/>
<dbReference type="Gene3D" id="1.10.167.10">
    <property type="entry name" value="Regulator of G-protein Signalling 4, domain 2"/>
    <property type="match status" value="1"/>
</dbReference>
<accession>A0A1Z8JV92</accession>
<gene>
    <name evidence="2" type="ORF">C5L36_0C08320</name>
    <name evidence="3" type="ORF">CAS74_000847</name>
</gene>
<dbReference type="Proteomes" id="UP000195871">
    <property type="component" value="Unassembled WGS sequence"/>
</dbReference>
<proteinExistence type="predicted"/>
<dbReference type="InterPro" id="IPR036305">
    <property type="entry name" value="RGS_sf"/>
</dbReference>
<reference evidence="2 5" key="2">
    <citation type="submission" date="2018-06" db="EMBL/GenBank/DDBJ databases">
        <title>Population genomics shows no distinction between pathogenic Candida krusei and environmental Pichia kudriavzevii: One species, four names.</title>
        <authorList>
            <person name="Douglass A.P."/>
            <person name="Offei B."/>
            <person name="Braun-Galleani S."/>
            <person name="Coughlan A.Y."/>
            <person name="Martos A."/>
            <person name="Ortiz-Merino R.A."/>
            <person name="Byrne K.P."/>
            <person name="Wolfe K.H."/>
        </authorList>
    </citation>
    <scope>NUCLEOTIDE SEQUENCE [LARGE SCALE GENOMIC DNA]</scope>
    <source>
        <strain evidence="2 5">CBS573</strain>
    </source>
</reference>
<dbReference type="SUPFAM" id="SSF48097">
    <property type="entry name" value="Regulator of G-protein signaling, RGS"/>
    <property type="match status" value="1"/>
</dbReference>
<dbReference type="GeneID" id="40384714"/>
<dbReference type="EMBL" id="NHMM01000001">
    <property type="protein sequence ID" value="OUT24459.1"/>
    <property type="molecule type" value="Genomic_DNA"/>
</dbReference>
<evidence type="ECO:0000313" key="4">
    <source>
        <dbReference type="Proteomes" id="UP000195871"/>
    </source>
</evidence>
<evidence type="ECO:0000313" key="3">
    <source>
        <dbReference type="EMBL" id="OUT24459.1"/>
    </source>
</evidence>